<protein>
    <submittedName>
        <fullName evidence="2">Spermidine/putrescine ABC transporter substrate-binding protein</fullName>
    </submittedName>
</protein>
<dbReference type="Proteomes" id="UP001169719">
    <property type="component" value="Unassembled WGS sequence"/>
</dbReference>
<evidence type="ECO:0000256" key="1">
    <source>
        <dbReference type="ARBA" id="ARBA00022729"/>
    </source>
</evidence>
<evidence type="ECO:0000313" key="2">
    <source>
        <dbReference type="EMBL" id="MDN2483066.1"/>
    </source>
</evidence>
<dbReference type="PANTHER" id="PTHR30222">
    <property type="entry name" value="SPERMIDINE/PUTRESCINE-BINDING PERIPLASMIC PROTEIN"/>
    <property type="match status" value="1"/>
</dbReference>
<keyword evidence="1" id="KW-0732">Signal</keyword>
<dbReference type="CDD" id="cd13590">
    <property type="entry name" value="PBP2_PotD_PotF_like"/>
    <property type="match status" value="1"/>
</dbReference>
<dbReference type="SUPFAM" id="SSF53850">
    <property type="entry name" value="Periplasmic binding protein-like II"/>
    <property type="match status" value="1"/>
</dbReference>
<gene>
    <name evidence="2" type="ORF">QWJ08_17115</name>
</gene>
<comment type="caution">
    <text evidence="2">The sequence shown here is derived from an EMBL/GenBank/DDBJ whole genome shotgun (WGS) entry which is preliminary data.</text>
</comment>
<accession>A0ABT7Y4V2</accession>
<dbReference type="InterPro" id="IPR006059">
    <property type="entry name" value="SBP"/>
</dbReference>
<dbReference type="EMBL" id="JAUEOZ010000002">
    <property type="protein sequence ID" value="MDN2483066.1"/>
    <property type="molecule type" value="Genomic_DNA"/>
</dbReference>
<name>A0ABT7Y4V2_9VIBR</name>
<dbReference type="Pfam" id="PF13416">
    <property type="entry name" value="SBP_bac_8"/>
    <property type="match status" value="1"/>
</dbReference>
<keyword evidence="3" id="KW-1185">Reference proteome</keyword>
<sequence>MSEKVLADFQSQTGIKVLQQYFTDESIRDEVMLSERGRSFDVVVVESVRLSILAEQGLFANISEFQQSLASRFDDRWLKACGDYGIPYAWGTTGILYRTDRVDTPTSWAALYAPQESLKGRIAMYYEPTDLVGGAMLLAEQDPFSDDIDALKKVYPILEKQAGYLYSSNYVLEYLSMPNELDGIDVAFGYGGDSYVLNEHTEGEPWGYVVPEEGTTLWLECFAVVQKENVNPNSFVFIDFITQPDNAAVNAEDSWVATPVTKARELASLEYSQDRELFPPQSVIDRSFIYRRMSEDTLRIRNRITESLRK</sequence>
<dbReference type="RefSeq" id="WP_289963121.1">
    <property type="nucleotide sequence ID" value="NZ_JAUEOZ010000002.1"/>
</dbReference>
<evidence type="ECO:0000313" key="3">
    <source>
        <dbReference type="Proteomes" id="UP001169719"/>
    </source>
</evidence>
<dbReference type="PANTHER" id="PTHR30222:SF12">
    <property type="entry name" value="NORSPERMIDINE SENSOR"/>
    <property type="match status" value="1"/>
</dbReference>
<organism evidence="2 3">
    <name type="scientific">Vibrio agarivorans</name>
    <dbReference type="NCBI Taxonomy" id="153622"/>
    <lineage>
        <taxon>Bacteria</taxon>
        <taxon>Pseudomonadati</taxon>
        <taxon>Pseudomonadota</taxon>
        <taxon>Gammaproteobacteria</taxon>
        <taxon>Vibrionales</taxon>
        <taxon>Vibrionaceae</taxon>
        <taxon>Vibrio</taxon>
    </lineage>
</organism>
<reference evidence="2" key="1">
    <citation type="submission" date="2024-05" db="EMBL/GenBank/DDBJ databases">
        <title>Genome Sequences of Four Agar- Degrading Marine Bacteria.</title>
        <authorList>
            <person name="Phillips E.K."/>
            <person name="Shaffer J.C."/>
            <person name="Henson M.W."/>
            <person name="Temperton B."/>
            <person name="Thrash C.J."/>
            <person name="Martin M.O."/>
        </authorList>
    </citation>
    <scope>NUCLEOTIDE SEQUENCE</scope>
    <source>
        <strain evidence="2">EKP203</strain>
    </source>
</reference>
<proteinExistence type="predicted"/>
<dbReference type="Gene3D" id="3.40.190.10">
    <property type="entry name" value="Periplasmic binding protein-like II"/>
    <property type="match status" value="2"/>
</dbReference>